<dbReference type="InterPro" id="IPR036856">
    <property type="entry name" value="Ald_Oxase/Xan_DH_a/b_sf"/>
</dbReference>
<dbReference type="InterPro" id="IPR046867">
    <property type="entry name" value="AldOxase/xan_DH_MoCoBD2"/>
</dbReference>
<proteinExistence type="predicted"/>
<gene>
    <name evidence="5" type="primary">coxL</name>
    <name evidence="5" type="ORF">PIGHUM_00314</name>
</gene>
<evidence type="ECO:0000256" key="1">
    <source>
        <dbReference type="ARBA" id="ARBA00022505"/>
    </source>
</evidence>
<dbReference type="GO" id="GO:0016491">
    <property type="term" value="F:oxidoreductase activity"/>
    <property type="evidence" value="ECO:0007669"/>
    <property type="project" value="UniProtKB-KW"/>
</dbReference>
<dbReference type="EC" id="1.2.99.2" evidence="5"/>
<dbReference type="Proteomes" id="UP000277294">
    <property type="component" value="Unassembled WGS sequence"/>
</dbReference>
<keyword evidence="2 5" id="KW-0560">Oxidoreductase</keyword>
<dbReference type="SUPFAM" id="SSF56003">
    <property type="entry name" value="Molybdenum cofactor-binding domain"/>
    <property type="match status" value="1"/>
</dbReference>
<dbReference type="InterPro" id="IPR008274">
    <property type="entry name" value="AldOxase/xan_DH_MoCoBD1"/>
</dbReference>
<dbReference type="SUPFAM" id="SSF54665">
    <property type="entry name" value="CO dehydrogenase molybdoprotein N-domain-like"/>
    <property type="match status" value="1"/>
</dbReference>
<sequence>MSSHPVSLGNDQAGRIGDAAARVEDDRLLTGAGCFLDDIRSIDGLPLLHACFVRSAHPHARLGTVDVSAALELPGVVAVLTGQDLAERVLPVYADMVQPGYARTRRDVLVRDKVRFVGDSIALCVARDPYEALDASELVQADLDPLPAIAWIDDALAEGAPLVHDAAAGNRVFQSGFATDGFEAAHRAAPLHLREEFRTGRIACVSMEPRGCIAHYDAASGHLRFWSSTQVPHILRTCLAEHLAMDEAHVTVLVPDVGGGFGGKTTVYPDEIAVAAAAILLGQPVKWVQDRYDDLLTTSQARDHRYRVEAGFDEQGRLLSVDVDLAVNVGAYPMLPFGSSLEANGAPRNIPGPYALRNFRYETQAVLSNTCGIGAYRGVAAPLACFVMEGLMERIAARLGMDPAEVRRRNLVTDFPYVNAMGLTYDDGCFVPALDRALELIDYVGFRAMQAAQPPAARVRRGLGLAVFTEQTGMGRARYKARGLLRISGHEGARVALERDGMVTVFVSQVSQGQGHQTAFAQIAADVLALPLADVRIVAGDTSRTPSGTGTFASRGMVLTGGAVFEAASVLKQRLAALAARALECGPEQLEFADGLARRIDNPACAVDFAELARRHDREQPGIPCSVEAEHDIPGIRLASGVHAVTVRVDLDTGTVEIDDYVVIHDCGRMINPVMVDGQIQGAVVQGIGEVLQEQFSYARDGTPLSVSLLDYHLPRASALRGMVIEPMHSEEGGKVFKGVGESGTIGAVPALANAIADALSALGVRPAQLPLDPATLSGLIRQAEGRRAAEAGNE</sequence>
<dbReference type="InterPro" id="IPR037165">
    <property type="entry name" value="AldOxase/xan_DH_Mopterin-bd_sf"/>
</dbReference>
<evidence type="ECO:0000259" key="4">
    <source>
        <dbReference type="SMART" id="SM01008"/>
    </source>
</evidence>
<dbReference type="Gene3D" id="3.90.1170.50">
    <property type="entry name" value="Aldehyde oxidase/xanthine dehydrogenase, a/b hammerhead"/>
    <property type="match status" value="1"/>
</dbReference>
<protein>
    <submittedName>
        <fullName evidence="5">Carbon monoxide dehydrogenase large chain</fullName>
        <ecNumber evidence="5">1.2.99.2</ecNumber>
    </submittedName>
</protein>
<dbReference type="InterPro" id="IPR016208">
    <property type="entry name" value="Ald_Oxase/xanthine_DH-like"/>
</dbReference>
<evidence type="ECO:0000256" key="3">
    <source>
        <dbReference type="ARBA" id="ARBA00053029"/>
    </source>
</evidence>
<dbReference type="Gene3D" id="3.30.365.10">
    <property type="entry name" value="Aldehyde oxidase/xanthine dehydrogenase, molybdopterin binding domain"/>
    <property type="match status" value="4"/>
</dbReference>
<dbReference type="RefSeq" id="WP_124077491.1">
    <property type="nucleotide sequence ID" value="NZ_UWPJ01000005.1"/>
</dbReference>
<comment type="cofactor">
    <cofactor evidence="3">
        <name>Mo-molybdopterin cytosine dinucleotide</name>
        <dbReference type="ChEBI" id="CHEBI:71308"/>
    </cofactor>
</comment>
<organism evidence="5 6">
    <name type="scientific">Pigmentiphaga humi</name>
    <dbReference type="NCBI Taxonomy" id="2478468"/>
    <lineage>
        <taxon>Bacteria</taxon>
        <taxon>Pseudomonadati</taxon>
        <taxon>Pseudomonadota</taxon>
        <taxon>Betaproteobacteria</taxon>
        <taxon>Burkholderiales</taxon>
        <taxon>Alcaligenaceae</taxon>
        <taxon>Pigmentiphaga</taxon>
    </lineage>
</organism>
<keyword evidence="1" id="KW-0500">Molybdenum</keyword>
<dbReference type="FunFam" id="3.30.365.10:FF:000001">
    <property type="entry name" value="Xanthine dehydrogenase oxidase"/>
    <property type="match status" value="1"/>
</dbReference>
<dbReference type="Pfam" id="PF01315">
    <property type="entry name" value="Ald_Xan_dh_C"/>
    <property type="match status" value="1"/>
</dbReference>
<dbReference type="PANTHER" id="PTHR11908">
    <property type="entry name" value="XANTHINE DEHYDROGENASE"/>
    <property type="match status" value="1"/>
</dbReference>
<dbReference type="PANTHER" id="PTHR11908:SF132">
    <property type="entry name" value="ALDEHYDE OXIDASE 1-RELATED"/>
    <property type="match status" value="1"/>
</dbReference>
<dbReference type="EMBL" id="UWPJ01000005">
    <property type="protein sequence ID" value="VCU68264.1"/>
    <property type="molecule type" value="Genomic_DNA"/>
</dbReference>
<dbReference type="OrthoDB" id="221297at2"/>
<keyword evidence="6" id="KW-1185">Reference proteome</keyword>
<reference evidence="5 6" key="1">
    <citation type="submission" date="2018-10" db="EMBL/GenBank/DDBJ databases">
        <authorList>
            <person name="Criscuolo A."/>
        </authorList>
    </citation>
    <scope>NUCLEOTIDE SEQUENCE [LARGE SCALE GENOMIC DNA]</scope>
    <source>
        <strain evidence="5">DnA1</strain>
    </source>
</reference>
<dbReference type="Pfam" id="PF20256">
    <property type="entry name" value="MoCoBD_2"/>
    <property type="match status" value="1"/>
</dbReference>
<dbReference type="InterPro" id="IPR000674">
    <property type="entry name" value="Ald_Oxase/Xan_DH_a/b"/>
</dbReference>
<dbReference type="AlphaFoldDB" id="A0A3P4AW42"/>
<evidence type="ECO:0000256" key="2">
    <source>
        <dbReference type="ARBA" id="ARBA00023002"/>
    </source>
</evidence>
<dbReference type="Pfam" id="PF02738">
    <property type="entry name" value="MoCoBD_1"/>
    <property type="match status" value="1"/>
</dbReference>
<evidence type="ECO:0000313" key="6">
    <source>
        <dbReference type="Proteomes" id="UP000277294"/>
    </source>
</evidence>
<evidence type="ECO:0000313" key="5">
    <source>
        <dbReference type="EMBL" id="VCU68264.1"/>
    </source>
</evidence>
<name>A0A3P4AW42_9BURK</name>
<dbReference type="GO" id="GO:0005506">
    <property type="term" value="F:iron ion binding"/>
    <property type="evidence" value="ECO:0007669"/>
    <property type="project" value="InterPro"/>
</dbReference>
<feature type="domain" description="Aldehyde oxidase/xanthine dehydrogenase a/b hammerhead" evidence="4">
    <location>
        <begin position="30"/>
        <end position="147"/>
    </location>
</feature>
<dbReference type="SMART" id="SM01008">
    <property type="entry name" value="Ald_Xan_dh_C"/>
    <property type="match status" value="1"/>
</dbReference>
<accession>A0A3P4AW42</accession>